<evidence type="ECO:0000256" key="1">
    <source>
        <dbReference type="SAM" id="Phobius"/>
    </source>
</evidence>
<reference evidence="2" key="1">
    <citation type="submission" date="2021-02" db="EMBL/GenBank/DDBJ databases">
        <authorList>
            <person name="Dougan E. K."/>
            <person name="Rhodes N."/>
            <person name="Thang M."/>
            <person name="Chan C."/>
        </authorList>
    </citation>
    <scope>NUCLEOTIDE SEQUENCE</scope>
</reference>
<organism evidence="2 3">
    <name type="scientific">Symbiodinium necroappetens</name>
    <dbReference type="NCBI Taxonomy" id="1628268"/>
    <lineage>
        <taxon>Eukaryota</taxon>
        <taxon>Sar</taxon>
        <taxon>Alveolata</taxon>
        <taxon>Dinophyceae</taxon>
        <taxon>Suessiales</taxon>
        <taxon>Symbiodiniaceae</taxon>
        <taxon>Symbiodinium</taxon>
    </lineage>
</organism>
<dbReference type="Proteomes" id="UP000601435">
    <property type="component" value="Unassembled WGS sequence"/>
</dbReference>
<dbReference type="OrthoDB" id="443698at2759"/>
<evidence type="ECO:0000313" key="2">
    <source>
        <dbReference type="EMBL" id="CAE7744357.1"/>
    </source>
</evidence>
<comment type="caution">
    <text evidence="2">The sequence shown here is derived from an EMBL/GenBank/DDBJ whole genome shotgun (WGS) entry which is preliminary data.</text>
</comment>
<feature type="non-terminal residue" evidence="2">
    <location>
        <position position="604"/>
    </location>
</feature>
<dbReference type="EMBL" id="CAJNJA010038198">
    <property type="protein sequence ID" value="CAE7744357.1"/>
    <property type="molecule type" value="Genomic_DNA"/>
</dbReference>
<gene>
    <name evidence="2" type="primary">gpmB</name>
    <name evidence="2" type="ORF">SNEC2469_LOCUS21547</name>
</gene>
<feature type="transmembrane region" description="Helical" evidence="1">
    <location>
        <begin position="347"/>
        <end position="365"/>
    </location>
</feature>
<feature type="transmembrane region" description="Helical" evidence="1">
    <location>
        <begin position="259"/>
        <end position="281"/>
    </location>
</feature>
<name>A0A812XN20_9DINO</name>
<sequence length="604" mass="67048">EKDSELPTVELVSSQDVQRREKADIEEISRAVKLLDRVFRRSKGKSGQCGVVAELDNQQTLMSWANASHIMPQPHQCHQRLSTNCTLSFRQMQCPSECPFMSPDLHFPCMFSCRAAHRCSGSNVDTPFPDKDYLLCSSCSVVGCKYCTAPAHCAECHEGFTLQGGRCVFALTSGGWATMVMAVLVLLILLLILLAICYCCVGSKNENWQDNQRSIEAGRSHRRLSKVHRWDLFGKTPRRRYPLSVPTSSENILGMGLGLYYNGIRFIFAVAVLTLFASWIVSDSIGLRYVLQSSETSSSEKLLQALQQTEAKEAMIPAVLVSPMMTCEDTTPAVIAEQLQTYAATRAKVLGVLYLVLFSYSLYFVHSQKIFARSFDKESTSMCDFCVLLQGLPPECTDEVELKRWAEKMLKQSKIESQVEGVSICYDFGGDQQQKKDVYDMLERFCSATEIELKVKGGMLGEDDHLDAMKETLEKLKKQVSEDRSKALAWFDGEKKLKGTGHCLMGKVGFALRVPASLPSAADWTGLASHMVSHASGQDYVKVGVSEFVRKPSMSSAGCRAQSLDVEKSICLRFGIDTSGRGLALSQGQAFLILTKSSGKERRK</sequence>
<proteinExistence type="predicted"/>
<keyword evidence="1" id="KW-0812">Transmembrane</keyword>
<feature type="transmembrane region" description="Helical" evidence="1">
    <location>
        <begin position="176"/>
        <end position="201"/>
    </location>
</feature>
<evidence type="ECO:0000313" key="3">
    <source>
        <dbReference type="Proteomes" id="UP000601435"/>
    </source>
</evidence>
<dbReference type="AlphaFoldDB" id="A0A812XN20"/>
<keyword evidence="3" id="KW-1185">Reference proteome</keyword>
<protein>
    <submittedName>
        <fullName evidence="2">GpmB protein</fullName>
    </submittedName>
</protein>
<keyword evidence="1" id="KW-0472">Membrane</keyword>
<accession>A0A812XN20</accession>
<keyword evidence="1" id="KW-1133">Transmembrane helix</keyword>